<protein>
    <submittedName>
        <fullName evidence="1">Uncharacterized protein</fullName>
    </submittedName>
</protein>
<proteinExistence type="predicted"/>
<sequence>MFAPLLAIAAVFQAAPADTAWSKADRGLTFGLSITAKSDGPDLIRCFVKNDNDLPVTLYIDRSIELPKPVYTLKSEKGMMWQLKPATATPMVWGGPPPLIYLPPHATTLVHASRSWFPLVAGKYEVTAGFVASRQDYGLGRPEALTASFTSATAILTIKPGDVQPTMASGSGYGSWTGAAG</sequence>
<dbReference type="KEGG" id="fgi:OP10G_1270"/>
<evidence type="ECO:0000313" key="1">
    <source>
        <dbReference type="EMBL" id="AIE84638.1"/>
    </source>
</evidence>
<organism evidence="1 2">
    <name type="scientific">Fimbriimonas ginsengisoli Gsoil 348</name>
    <dbReference type="NCBI Taxonomy" id="661478"/>
    <lineage>
        <taxon>Bacteria</taxon>
        <taxon>Bacillati</taxon>
        <taxon>Armatimonadota</taxon>
        <taxon>Fimbriimonadia</taxon>
        <taxon>Fimbriimonadales</taxon>
        <taxon>Fimbriimonadaceae</taxon>
        <taxon>Fimbriimonas</taxon>
    </lineage>
</organism>
<dbReference type="Proteomes" id="UP000027982">
    <property type="component" value="Chromosome"/>
</dbReference>
<name>A0A068NM54_FIMGI</name>
<evidence type="ECO:0000313" key="2">
    <source>
        <dbReference type="Proteomes" id="UP000027982"/>
    </source>
</evidence>
<accession>A0A068NM54</accession>
<reference evidence="1 2" key="1">
    <citation type="journal article" date="2014" name="PLoS ONE">
        <title>The first complete genome sequence of the class fimbriimonadia in the phylum armatimonadetes.</title>
        <authorList>
            <person name="Hu Z.Y."/>
            <person name="Wang Y.Z."/>
            <person name="Im W.T."/>
            <person name="Wang S.Y."/>
            <person name="Zhao G.P."/>
            <person name="Zheng H.J."/>
            <person name="Quan Z.X."/>
        </authorList>
    </citation>
    <scope>NUCLEOTIDE SEQUENCE [LARGE SCALE GENOMIC DNA]</scope>
    <source>
        <strain evidence="1">Gsoil 348</strain>
    </source>
</reference>
<dbReference type="HOGENOM" id="CLU_1486962_0_0_0"/>
<keyword evidence="2" id="KW-1185">Reference proteome</keyword>
<gene>
    <name evidence="1" type="ORF">OP10G_1270</name>
</gene>
<dbReference type="AlphaFoldDB" id="A0A068NM54"/>
<dbReference type="RefSeq" id="WP_144241022.1">
    <property type="nucleotide sequence ID" value="NZ_CP007139.1"/>
</dbReference>
<dbReference type="EMBL" id="CP007139">
    <property type="protein sequence ID" value="AIE84638.1"/>
    <property type="molecule type" value="Genomic_DNA"/>
</dbReference>